<dbReference type="AlphaFoldDB" id="W9G453"/>
<comment type="caution">
    <text evidence="2">The sequence shown here is derived from an EMBL/GenBank/DDBJ whole genome shotgun (WGS) entry which is preliminary data.</text>
</comment>
<dbReference type="Proteomes" id="UP000019489">
    <property type="component" value="Unassembled WGS sequence"/>
</dbReference>
<dbReference type="eggNOG" id="COG0491">
    <property type="taxonomic scope" value="Bacteria"/>
</dbReference>
<dbReference type="SUPFAM" id="SSF56281">
    <property type="entry name" value="Metallo-hydrolase/oxidoreductase"/>
    <property type="match status" value="1"/>
</dbReference>
<dbReference type="EMBL" id="AWSA01000056">
    <property type="protein sequence ID" value="EWT00077.1"/>
    <property type="molecule type" value="Genomic_DNA"/>
</dbReference>
<keyword evidence="3" id="KW-1185">Reference proteome</keyword>
<feature type="domain" description="Metallo-beta-lactamase" evidence="1">
    <location>
        <begin position="67"/>
        <end position="239"/>
    </location>
</feature>
<dbReference type="InterPro" id="IPR001279">
    <property type="entry name" value="Metallo-B-lactamas"/>
</dbReference>
<dbReference type="Gene3D" id="3.60.15.10">
    <property type="entry name" value="Ribonuclease Z/Hydroxyacylglutathione hydrolase-like"/>
    <property type="match status" value="1"/>
</dbReference>
<organism evidence="2 3">
    <name type="scientific">Intrasporangium oryzae NRRL B-24470</name>
    <dbReference type="NCBI Taxonomy" id="1386089"/>
    <lineage>
        <taxon>Bacteria</taxon>
        <taxon>Bacillati</taxon>
        <taxon>Actinomycetota</taxon>
        <taxon>Actinomycetes</taxon>
        <taxon>Micrococcales</taxon>
        <taxon>Intrasporangiaceae</taxon>
        <taxon>Intrasporangium</taxon>
    </lineage>
</organism>
<dbReference type="STRING" id="1386089.N865_18030"/>
<evidence type="ECO:0000313" key="2">
    <source>
        <dbReference type="EMBL" id="EWT00077.1"/>
    </source>
</evidence>
<reference evidence="2 3" key="1">
    <citation type="submission" date="2013-08" db="EMBL/GenBank/DDBJ databases">
        <title>Intrasporangium oryzae NRRL B-24470.</title>
        <authorList>
            <person name="Liu H."/>
            <person name="Wang G."/>
        </authorList>
    </citation>
    <scope>NUCLEOTIDE SEQUENCE [LARGE SCALE GENOMIC DNA]</scope>
    <source>
        <strain evidence="2 3">NRRL B-24470</strain>
    </source>
</reference>
<proteinExistence type="predicted"/>
<dbReference type="OrthoDB" id="7253658at2"/>
<dbReference type="RefSeq" id="WP_084328373.1">
    <property type="nucleotide sequence ID" value="NZ_AWSA01000056.1"/>
</dbReference>
<protein>
    <submittedName>
        <fullName evidence="2">Beta-lactamase</fullName>
    </submittedName>
</protein>
<sequence length="321" mass="35685">MGERSDTTGHVDFSGRADAAPFPERWIHGVRPGAKRARLEAEPPLQVHRHDEHTYVLRQSKTLTYEGPFLYLLLGNERALLLDTGDFVDPLRMPLRTTVDRLLGEWLAHHPRDTYPLVVAHTHGHGDHVGGDGQFADRPDTTVVGRDVDAVRAHFGFTDWPRQTVAYDLGGRVLEVTGSPGHEAAAITIRDPWTGFLLTGDSVYPGRLYVEDAPAFTQTLEALVEIAETRWVSAVMGCHVEMTRTPGVDYPIGTTWQPDEAPLPMTVEQLWAVRDAAREVEARPGAHVRDDVIIFNGPCRGAMVRQRLRRRAADVASRFGA</sequence>
<dbReference type="Pfam" id="PF00753">
    <property type="entry name" value="Lactamase_B"/>
    <property type="match status" value="1"/>
</dbReference>
<accession>W9G453</accession>
<name>W9G453_9MICO</name>
<dbReference type="PATRIC" id="fig|1386089.3.peg.3711"/>
<evidence type="ECO:0000313" key="3">
    <source>
        <dbReference type="Proteomes" id="UP000019489"/>
    </source>
</evidence>
<dbReference type="InterPro" id="IPR036866">
    <property type="entry name" value="RibonucZ/Hydroxyglut_hydro"/>
</dbReference>
<gene>
    <name evidence="2" type="ORF">N865_18030</name>
</gene>
<dbReference type="SMART" id="SM00849">
    <property type="entry name" value="Lactamase_B"/>
    <property type="match status" value="1"/>
</dbReference>
<evidence type="ECO:0000259" key="1">
    <source>
        <dbReference type="SMART" id="SM00849"/>
    </source>
</evidence>